<feature type="transmembrane region" description="Helical" evidence="6">
    <location>
        <begin position="75"/>
        <end position="95"/>
    </location>
</feature>
<feature type="transmembrane region" description="Helical" evidence="6">
    <location>
        <begin position="40"/>
        <end position="63"/>
    </location>
</feature>
<sequence length="119" mass="12882">MGIFLLQAVLISLTGVMAPGPITAVTIAKGSESKHAGAWIAIGHGVGHGVVEFPLMVLIFYGFTKWLKCKGLQIGVGLAGGVLLLLLGLSMFQAVRMDVVRHRYKGWGWLVVYYCCYWG</sequence>
<dbReference type="PANTHER" id="PTHR38825">
    <property type="entry name" value="LYSINE EXPORTER PROTEIN (LYSE/YGGA)"/>
    <property type="match status" value="1"/>
</dbReference>
<keyword evidence="4 6" id="KW-1133">Transmembrane helix</keyword>
<evidence type="ECO:0000313" key="8">
    <source>
        <dbReference type="Proteomes" id="UP000216312"/>
    </source>
</evidence>
<comment type="caution">
    <text evidence="7">The sequence shown here is derived from an EMBL/GenBank/DDBJ whole genome shotgun (WGS) entry which is preliminary data.</text>
</comment>
<dbReference type="Proteomes" id="UP000216312">
    <property type="component" value="Unassembled WGS sequence"/>
</dbReference>
<protein>
    <recommendedName>
        <fullName evidence="9">Lysine transporter LysE</fullName>
    </recommendedName>
</protein>
<dbReference type="GO" id="GO:0006865">
    <property type="term" value="P:amino acid transport"/>
    <property type="evidence" value="ECO:0007669"/>
    <property type="project" value="InterPro"/>
</dbReference>
<gene>
    <name evidence="7" type="ORF">CGW93_04850</name>
</gene>
<evidence type="ECO:0000256" key="2">
    <source>
        <dbReference type="ARBA" id="ARBA00022475"/>
    </source>
</evidence>
<dbReference type="GO" id="GO:0005886">
    <property type="term" value="C:plasma membrane"/>
    <property type="evidence" value="ECO:0007669"/>
    <property type="project" value="UniProtKB-SubCell"/>
</dbReference>
<dbReference type="AlphaFoldDB" id="A0A257LUX2"/>
<evidence type="ECO:0000256" key="4">
    <source>
        <dbReference type="ARBA" id="ARBA00022989"/>
    </source>
</evidence>
<proteinExistence type="predicted"/>
<reference evidence="8" key="1">
    <citation type="submission" date="2017-07" db="EMBL/GenBank/DDBJ databases">
        <title>Novel pathways for hydrocarbon cycling and metabolic interdependencies in hydrothermal sediment communities.</title>
        <authorList>
            <person name="Dombrowski N."/>
            <person name="Seitz K."/>
            <person name="Teske A."/>
            <person name="Baker B."/>
        </authorList>
    </citation>
    <scope>NUCLEOTIDE SEQUENCE [LARGE SCALE GENOMIC DNA]</scope>
</reference>
<evidence type="ECO:0000256" key="5">
    <source>
        <dbReference type="ARBA" id="ARBA00023136"/>
    </source>
</evidence>
<evidence type="ECO:0000256" key="6">
    <source>
        <dbReference type="SAM" id="Phobius"/>
    </source>
</evidence>
<dbReference type="InterPro" id="IPR001123">
    <property type="entry name" value="LeuE-type"/>
</dbReference>
<evidence type="ECO:0000313" key="7">
    <source>
        <dbReference type="EMBL" id="OYV02561.1"/>
    </source>
</evidence>
<name>A0A257LUX2_UNCW3</name>
<dbReference type="EMBL" id="NMUJ01000075">
    <property type="protein sequence ID" value="OYV02561.1"/>
    <property type="molecule type" value="Genomic_DNA"/>
</dbReference>
<evidence type="ECO:0000256" key="3">
    <source>
        <dbReference type="ARBA" id="ARBA00022692"/>
    </source>
</evidence>
<comment type="subcellular location">
    <subcellularLocation>
        <location evidence="1">Cell membrane</location>
        <topology evidence="1">Multi-pass membrane protein</topology>
    </subcellularLocation>
</comment>
<evidence type="ECO:0008006" key="9">
    <source>
        <dbReference type="Google" id="ProtNLM"/>
    </source>
</evidence>
<dbReference type="PANTHER" id="PTHR38825:SF1">
    <property type="entry name" value="TRANSPORTER, LYSE FAMILY"/>
    <property type="match status" value="1"/>
</dbReference>
<keyword evidence="5 6" id="KW-0472">Membrane</keyword>
<organism evidence="7 8">
    <name type="scientific">candidate division WOR-3 bacterium 4484_18</name>
    <dbReference type="NCBI Taxonomy" id="2020626"/>
    <lineage>
        <taxon>Bacteria</taxon>
        <taxon>Bacteria division WOR-3</taxon>
    </lineage>
</organism>
<keyword evidence="3 6" id="KW-0812">Transmembrane</keyword>
<keyword evidence="2" id="KW-1003">Cell membrane</keyword>
<evidence type="ECO:0000256" key="1">
    <source>
        <dbReference type="ARBA" id="ARBA00004651"/>
    </source>
</evidence>
<accession>A0A257LUX2</accession>
<dbReference type="Pfam" id="PF01810">
    <property type="entry name" value="LysE"/>
    <property type="match status" value="1"/>
</dbReference>